<evidence type="ECO:0000256" key="3">
    <source>
        <dbReference type="ARBA" id="ARBA00022840"/>
    </source>
</evidence>
<dbReference type="InterPro" id="IPR051782">
    <property type="entry name" value="ABC_Transporter_VariousFunc"/>
</dbReference>
<dbReference type="SUPFAM" id="SSF52540">
    <property type="entry name" value="P-loop containing nucleoside triphosphate hydrolases"/>
    <property type="match status" value="1"/>
</dbReference>
<evidence type="ECO:0000259" key="4">
    <source>
        <dbReference type="PROSITE" id="PS50893"/>
    </source>
</evidence>
<dbReference type="Proteomes" id="UP000035722">
    <property type="component" value="Unassembled WGS sequence"/>
</dbReference>
<keyword evidence="2" id="KW-0547">Nucleotide-binding</keyword>
<keyword evidence="1" id="KW-0813">Transport</keyword>
<proteinExistence type="predicted"/>
<gene>
    <name evidence="5" type="ORF">ARTSIC4J27_893</name>
</gene>
<evidence type="ECO:0000256" key="2">
    <source>
        <dbReference type="ARBA" id="ARBA00022741"/>
    </source>
</evidence>
<dbReference type="Gene3D" id="3.40.50.300">
    <property type="entry name" value="P-loop containing nucleotide triphosphate hydrolases"/>
    <property type="match status" value="1"/>
</dbReference>
<dbReference type="PANTHER" id="PTHR42939:SF1">
    <property type="entry name" value="ABC TRANSPORTER ATP-BINDING PROTEIN ALBC-RELATED"/>
    <property type="match status" value="1"/>
</dbReference>
<dbReference type="PROSITE" id="PS50893">
    <property type="entry name" value="ABC_TRANSPORTER_2"/>
    <property type="match status" value="1"/>
</dbReference>
<dbReference type="InterPro" id="IPR003439">
    <property type="entry name" value="ABC_transporter-like_ATP-bd"/>
</dbReference>
<dbReference type="GO" id="GO:0016887">
    <property type="term" value="F:ATP hydrolysis activity"/>
    <property type="evidence" value="ECO:0007669"/>
    <property type="project" value="InterPro"/>
</dbReference>
<name>A0A024GZF6_9MICC</name>
<accession>A0A024GZF6</accession>
<feature type="domain" description="ABC transporter" evidence="4">
    <location>
        <begin position="27"/>
        <end position="254"/>
    </location>
</feature>
<evidence type="ECO:0000313" key="5">
    <source>
        <dbReference type="EMBL" id="CCQ44962.1"/>
    </source>
</evidence>
<evidence type="ECO:0000313" key="6">
    <source>
        <dbReference type="Proteomes" id="UP000035722"/>
    </source>
</evidence>
<keyword evidence="3" id="KW-0067">ATP-binding</keyword>
<keyword evidence="6" id="KW-1185">Reference proteome</keyword>
<dbReference type="InterPro" id="IPR003593">
    <property type="entry name" value="AAA+_ATPase"/>
</dbReference>
<protein>
    <submittedName>
        <fullName evidence="5">ABC transporter family protein</fullName>
    </submittedName>
</protein>
<dbReference type="PROSITE" id="PS00211">
    <property type="entry name" value="ABC_TRANSPORTER_1"/>
    <property type="match status" value="1"/>
</dbReference>
<dbReference type="EMBL" id="CAQI01000030">
    <property type="protein sequence ID" value="CCQ44962.1"/>
    <property type="molecule type" value="Genomic_DNA"/>
</dbReference>
<dbReference type="SMART" id="SM00382">
    <property type="entry name" value="AAA"/>
    <property type="match status" value="1"/>
</dbReference>
<sequence length="263" mass="28901">MNVMVTRSAAAGRATMVKHERGISMLLSVKNLDYSYNSRSQVLHGVSFDLAGGRIVGLIGPNGSGKSTLIKVILDLLKLQRGAVVIAGGSNQDRKAKMASIYLSSNDYLPEFLSGEEYLRFMHGLYGEELDVDEMTLQFERYSMRGRQRDLIEDYSHGMRKKVQLIAALMLKRPLTVIDETLNGVDLDAVYTFEADVRKLASEGRSVLLCSHDFGMLENVADEVMVLNMGALVSKSSTSEILADNGSLSSLARELVQAMDAPQ</sequence>
<dbReference type="GO" id="GO:0005524">
    <property type="term" value="F:ATP binding"/>
    <property type="evidence" value="ECO:0007669"/>
    <property type="project" value="UniProtKB-KW"/>
</dbReference>
<reference evidence="6" key="1">
    <citation type="journal article" date="2014" name="Genome Announc.">
        <title>Genome Sequence of Arthrobacter siccitolerans 4J27, a Xeroprotectant-Producing Desiccation-Tolerant Microorganism.</title>
        <authorList>
            <person name="Manzanera M."/>
            <person name="Santa-Cruz-Calvo L."/>
            <person name="Vilchez J.I."/>
            <person name="Garcia-Fontana C."/>
            <person name="Silva-Castro G.A."/>
            <person name="Calvo C."/>
            <person name="Gonzalez-Lopez J."/>
        </authorList>
    </citation>
    <scope>NUCLEOTIDE SEQUENCE [LARGE SCALE GENOMIC DNA]</scope>
    <source>
        <strain evidence="6">4J27</strain>
    </source>
</reference>
<dbReference type="STRING" id="861266.ARTSIC4J27_893"/>
<organism evidence="5 6">
    <name type="scientific">Pseudarthrobacter siccitolerans</name>
    <dbReference type="NCBI Taxonomy" id="861266"/>
    <lineage>
        <taxon>Bacteria</taxon>
        <taxon>Bacillati</taxon>
        <taxon>Actinomycetota</taxon>
        <taxon>Actinomycetes</taxon>
        <taxon>Micrococcales</taxon>
        <taxon>Micrococcaceae</taxon>
        <taxon>Pseudarthrobacter</taxon>
    </lineage>
</organism>
<dbReference type="CDD" id="cd03230">
    <property type="entry name" value="ABC_DR_subfamily_A"/>
    <property type="match status" value="1"/>
</dbReference>
<dbReference type="PANTHER" id="PTHR42939">
    <property type="entry name" value="ABC TRANSPORTER ATP-BINDING PROTEIN ALBC-RELATED"/>
    <property type="match status" value="1"/>
</dbReference>
<dbReference type="InterPro" id="IPR017871">
    <property type="entry name" value="ABC_transporter-like_CS"/>
</dbReference>
<comment type="caution">
    <text evidence="5">The sequence shown here is derived from an EMBL/GenBank/DDBJ whole genome shotgun (WGS) entry which is preliminary data.</text>
</comment>
<dbReference type="AlphaFoldDB" id="A0A024GZF6"/>
<evidence type="ECO:0000256" key="1">
    <source>
        <dbReference type="ARBA" id="ARBA00022448"/>
    </source>
</evidence>
<dbReference type="Pfam" id="PF00005">
    <property type="entry name" value="ABC_tran"/>
    <property type="match status" value="1"/>
</dbReference>
<dbReference type="InterPro" id="IPR027417">
    <property type="entry name" value="P-loop_NTPase"/>
</dbReference>